<name>A0A1P8MTP3_9RHOB</name>
<evidence type="ECO:0000313" key="1">
    <source>
        <dbReference type="EMBL" id="APX11362.1"/>
    </source>
</evidence>
<dbReference type="InterPro" id="IPR046574">
    <property type="entry name" value="DUF6634"/>
</dbReference>
<organism evidence="1 2">
    <name type="scientific">Tateyamaria omphalii</name>
    <dbReference type="NCBI Taxonomy" id="299262"/>
    <lineage>
        <taxon>Bacteria</taxon>
        <taxon>Pseudomonadati</taxon>
        <taxon>Pseudomonadota</taxon>
        <taxon>Alphaproteobacteria</taxon>
        <taxon>Rhodobacterales</taxon>
        <taxon>Roseobacteraceae</taxon>
        <taxon>Tateyamaria</taxon>
    </lineage>
</organism>
<dbReference type="Proteomes" id="UP000186336">
    <property type="component" value="Chromosome"/>
</dbReference>
<dbReference type="Pfam" id="PF20339">
    <property type="entry name" value="DUF6634"/>
    <property type="match status" value="1"/>
</dbReference>
<dbReference type="EMBL" id="CP019312">
    <property type="protein sequence ID" value="APX11362.1"/>
    <property type="molecule type" value="Genomic_DNA"/>
</dbReference>
<dbReference type="KEGG" id="tom:BWR18_06465"/>
<keyword evidence="2" id="KW-1185">Reference proteome</keyword>
<dbReference type="STRING" id="299262.BWR18_06465"/>
<dbReference type="AlphaFoldDB" id="A0A1P8MTP3"/>
<evidence type="ECO:0000313" key="2">
    <source>
        <dbReference type="Proteomes" id="UP000186336"/>
    </source>
</evidence>
<proteinExistence type="predicted"/>
<reference evidence="1 2" key="1">
    <citation type="submission" date="2017-01" db="EMBL/GenBank/DDBJ databases">
        <title>Complete genome of Tateyamaria omphalii DOK1-4 isolated from seawater in Dokdo.</title>
        <authorList>
            <person name="Kim J.H."/>
            <person name="Chi W.-J."/>
        </authorList>
    </citation>
    <scope>NUCLEOTIDE SEQUENCE [LARGE SCALE GENOMIC DNA]</scope>
    <source>
        <strain evidence="1 2">DOK1-4</strain>
    </source>
</reference>
<accession>A0A1P8MTP3</accession>
<gene>
    <name evidence="1" type="ORF">BWR18_06465</name>
</gene>
<sequence length="136" mass="15664">MLDPRPFRNHELLIRMHDWMTDPVPDLADAPLLADYTMGLDELGLLHLVGQVSGHPKLGDRWITTSPVWQIDPDGGYARTSSRWYRLARSFRETIASTDNTDVSDMQTKFPSTEDAITHLRYIRTIVERELTKRAN</sequence>
<protein>
    <submittedName>
        <fullName evidence="1">Uncharacterized protein</fullName>
    </submittedName>
</protein>